<evidence type="ECO:0000256" key="1">
    <source>
        <dbReference type="SAM" id="SignalP"/>
    </source>
</evidence>
<dbReference type="Proteomes" id="UP000325141">
    <property type="component" value="Unassembled WGS sequence"/>
</dbReference>
<reference evidence="2 3" key="1">
    <citation type="submission" date="2019-09" db="EMBL/GenBank/DDBJ databases">
        <title>Genome sequence and assembly of Flavobacterium sp.</title>
        <authorList>
            <person name="Chhetri G."/>
        </authorList>
    </citation>
    <scope>NUCLEOTIDE SEQUENCE [LARGE SCALE GENOMIC DNA]</scope>
    <source>
        <strain evidence="2 3">SNL9</strain>
    </source>
</reference>
<feature type="chain" id="PRO_5024365390" description="Curlin associated repeat-containing protein" evidence="1">
    <location>
        <begin position="20"/>
        <end position="132"/>
    </location>
</feature>
<dbReference type="EMBL" id="VWSG01000017">
    <property type="protein sequence ID" value="KAA5531746.1"/>
    <property type="molecule type" value="Genomic_DNA"/>
</dbReference>
<evidence type="ECO:0000313" key="3">
    <source>
        <dbReference type="Proteomes" id="UP000325141"/>
    </source>
</evidence>
<comment type="caution">
    <text evidence="2">The sequence shown here is derived from an EMBL/GenBank/DDBJ whole genome shotgun (WGS) entry which is preliminary data.</text>
</comment>
<proteinExistence type="predicted"/>
<sequence length="132" mass="14830">MKNILSTILALLGTLTVSAQQANNSLTNNKELQKVHPETLMLNALNNTQGTYIVQTGNYNEVTIEAQQMQVNQTGDHQLLYYTETSKLEPSNMNINMEGANNYIEIYGNNSIMENMSINVQGNDRSVIIRNY</sequence>
<feature type="signal peptide" evidence="1">
    <location>
        <begin position="1"/>
        <end position="19"/>
    </location>
</feature>
<organism evidence="2 3">
    <name type="scientific">Paenimyroides baculatum</name>
    <dbReference type="NCBI Taxonomy" id="2608000"/>
    <lineage>
        <taxon>Bacteria</taxon>
        <taxon>Pseudomonadati</taxon>
        <taxon>Bacteroidota</taxon>
        <taxon>Flavobacteriia</taxon>
        <taxon>Flavobacteriales</taxon>
        <taxon>Flavobacteriaceae</taxon>
        <taxon>Paenimyroides</taxon>
    </lineage>
</organism>
<dbReference type="AlphaFoldDB" id="A0A5M6C9C1"/>
<keyword evidence="1" id="KW-0732">Signal</keyword>
<accession>A0A5M6C9C1</accession>
<gene>
    <name evidence="2" type="ORF">F0460_15255</name>
</gene>
<dbReference type="RefSeq" id="WP_150014787.1">
    <property type="nucleotide sequence ID" value="NZ_VWSG01000017.1"/>
</dbReference>
<evidence type="ECO:0000313" key="2">
    <source>
        <dbReference type="EMBL" id="KAA5531746.1"/>
    </source>
</evidence>
<name>A0A5M6C9C1_9FLAO</name>
<evidence type="ECO:0008006" key="4">
    <source>
        <dbReference type="Google" id="ProtNLM"/>
    </source>
</evidence>
<keyword evidence="3" id="KW-1185">Reference proteome</keyword>
<protein>
    <recommendedName>
        <fullName evidence="4">Curlin associated repeat-containing protein</fullName>
    </recommendedName>
</protein>